<accession>F0V1P3</accession>
<proteinExistence type="predicted"/>
<dbReference type="EMBL" id="FQ790233">
    <property type="protein sequence ID" value="CBZ40574.1"/>
    <property type="molecule type" value="Genomic_DNA"/>
</dbReference>
<organism evidence="1 2">
    <name type="scientific">Mycoplasma suis (strain KI_3806)</name>
    <dbReference type="NCBI Taxonomy" id="708248"/>
    <lineage>
        <taxon>Bacteria</taxon>
        <taxon>Bacillati</taxon>
        <taxon>Mycoplasmatota</taxon>
        <taxon>Mollicutes</taxon>
        <taxon>Mycoplasmataceae</taxon>
        <taxon>Mycoplasma</taxon>
    </lineage>
</organism>
<name>F0V1P3_MYCS3</name>
<gene>
    <name evidence="1" type="ORF">MSUIS_04810</name>
</gene>
<protein>
    <submittedName>
        <fullName evidence="1">Uncharacterized protein</fullName>
    </submittedName>
</protein>
<dbReference type="KEGG" id="msk:MSUIS_04810"/>
<dbReference type="Proteomes" id="UP000008645">
    <property type="component" value="Chromosome"/>
</dbReference>
<dbReference type="HOGENOM" id="CLU_053830_0_0_14"/>
<reference evidence="1 2" key="1">
    <citation type="journal article" date="2011" name="J. Bacteriol.">
        <title>Complete genome sequence of the hemotrophic Mycoplasma suis strain KI3806.</title>
        <authorList>
            <person name="Oehlerking J."/>
            <person name="Kube M."/>
            <person name="Felder K.M."/>
            <person name="Matter D."/>
            <person name="Wittenbrink M.M."/>
            <person name="Schwarzenbach S."/>
            <person name="Kramer M.M."/>
            <person name="Hoelzle K."/>
            <person name="Hoelzle L.E."/>
        </authorList>
    </citation>
    <scope>NUCLEOTIDE SEQUENCE [LARGE SCALE GENOMIC DNA]</scope>
    <source>
        <strain evidence="2">KI_3806</strain>
    </source>
</reference>
<dbReference type="AlphaFoldDB" id="F0V1P3"/>
<evidence type="ECO:0000313" key="1">
    <source>
        <dbReference type="EMBL" id="CBZ40574.1"/>
    </source>
</evidence>
<sequence length="383" mass="44864">MKGGILIDRDNSWFGPRSIPFSNYKSENSEQEDQKLSEIWKNLKKGFLSLNKSELSELSDWFQNLEDSEKCEIIDLLVECEEFKRVTSLTGSGGGLIKDHFRINLSKLNDLAYRNWEKKIPKFSDFFGRNSVLFISKLNGFESKFGKLLDIWIEKEVNRELKNLDPREINKVNGIQIIKTLFSGKKYWGEGCESYKNDENERQIFSECITQSKKTFREYPSFEGENYLTPEIIDVIKGGYIGEEGEVYSPSKYVIMLGEQYPEEFYGAWKRAEGDTKEILYRGFEDNGSWKGVIDIGCSNVRSFDWFSSFLQIVTKHPIEKIGCWEFYNLLFTKDNVPEKRFCLFKLPETKSFIKEINFLDLIKFSTWKKGNSFWARCSTYEI</sequence>
<evidence type="ECO:0000313" key="2">
    <source>
        <dbReference type="Proteomes" id="UP000008645"/>
    </source>
</evidence>
<dbReference type="RefSeq" id="WP_013609177.1">
    <property type="nucleotide sequence ID" value="NC_015153.1"/>
</dbReference>